<proteinExistence type="predicted"/>
<dbReference type="PANTHER" id="PTHR19321">
    <property type="entry name" value="PROTEIN REGULATOR OF CYTOKINESIS 1 PRC1-RELATED"/>
    <property type="match status" value="1"/>
</dbReference>
<dbReference type="GO" id="GO:0008017">
    <property type="term" value="F:microtubule binding"/>
    <property type="evidence" value="ECO:0007669"/>
    <property type="project" value="InterPro"/>
</dbReference>
<dbReference type="InterPro" id="IPR007145">
    <property type="entry name" value="MAP65_Ase1_PRC1"/>
</dbReference>
<feature type="compositionally biased region" description="Basic and acidic residues" evidence="1">
    <location>
        <begin position="504"/>
        <end position="515"/>
    </location>
</feature>
<organism evidence="2 3">
    <name type="scientific">Basidiobolus meristosporus CBS 931.73</name>
    <dbReference type="NCBI Taxonomy" id="1314790"/>
    <lineage>
        <taxon>Eukaryota</taxon>
        <taxon>Fungi</taxon>
        <taxon>Fungi incertae sedis</taxon>
        <taxon>Zoopagomycota</taxon>
        <taxon>Entomophthoromycotina</taxon>
        <taxon>Basidiobolomycetes</taxon>
        <taxon>Basidiobolales</taxon>
        <taxon>Basidiobolaceae</taxon>
        <taxon>Basidiobolus</taxon>
    </lineage>
</organism>
<feature type="compositionally biased region" description="Polar residues" evidence="1">
    <location>
        <begin position="516"/>
        <end position="526"/>
    </location>
</feature>
<evidence type="ECO:0000256" key="1">
    <source>
        <dbReference type="SAM" id="MobiDB-lite"/>
    </source>
</evidence>
<name>A0A1Y1Y7Q1_9FUNG</name>
<dbReference type="GO" id="GO:1990023">
    <property type="term" value="C:mitotic spindle midzone"/>
    <property type="evidence" value="ECO:0007669"/>
    <property type="project" value="TreeGrafter"/>
</dbReference>
<dbReference type="PANTHER" id="PTHR19321:SF41">
    <property type="entry name" value="FASCETTO-RELATED"/>
    <property type="match status" value="1"/>
</dbReference>
<feature type="region of interest" description="Disordered" evidence="1">
    <location>
        <begin position="504"/>
        <end position="526"/>
    </location>
</feature>
<reference evidence="2 3" key="1">
    <citation type="submission" date="2016-07" db="EMBL/GenBank/DDBJ databases">
        <title>Pervasive Adenine N6-methylation of Active Genes in Fungi.</title>
        <authorList>
            <consortium name="DOE Joint Genome Institute"/>
            <person name="Mondo S.J."/>
            <person name="Dannebaum R.O."/>
            <person name="Kuo R.C."/>
            <person name="Labutti K."/>
            <person name="Haridas S."/>
            <person name="Kuo A."/>
            <person name="Salamov A."/>
            <person name="Ahrendt S.R."/>
            <person name="Lipzen A."/>
            <person name="Sullivan W."/>
            <person name="Andreopoulos W.B."/>
            <person name="Clum A."/>
            <person name="Lindquist E."/>
            <person name="Daum C."/>
            <person name="Ramamoorthy G.K."/>
            <person name="Gryganskyi A."/>
            <person name="Culley D."/>
            <person name="Magnuson J.K."/>
            <person name="James T.Y."/>
            <person name="O'Malley M.A."/>
            <person name="Stajich J.E."/>
            <person name="Spatafora J.W."/>
            <person name="Visel A."/>
            <person name="Grigoriev I.V."/>
        </authorList>
    </citation>
    <scope>NUCLEOTIDE SEQUENCE [LARGE SCALE GENOMIC DNA]</scope>
    <source>
        <strain evidence="2 3">CBS 931.73</strain>
    </source>
</reference>
<evidence type="ECO:0000313" key="3">
    <source>
        <dbReference type="Proteomes" id="UP000193498"/>
    </source>
</evidence>
<dbReference type="OrthoDB" id="642895at2759"/>
<dbReference type="STRING" id="1314790.A0A1Y1Y7Q1"/>
<protein>
    <submittedName>
        <fullName evidence="2">Uncharacterized protein</fullName>
    </submittedName>
</protein>
<dbReference type="Proteomes" id="UP000193498">
    <property type="component" value="Unassembled WGS sequence"/>
</dbReference>
<keyword evidence="3" id="KW-1185">Reference proteome</keyword>
<accession>A0A1Y1Y7Q1</accession>
<comment type="caution">
    <text evidence="2">The sequence shown here is derived from an EMBL/GenBank/DDBJ whole genome shotgun (WGS) entry which is preliminary data.</text>
</comment>
<dbReference type="EMBL" id="MCFE01000216">
    <property type="protein sequence ID" value="ORX93989.1"/>
    <property type="molecule type" value="Genomic_DNA"/>
</dbReference>
<evidence type="ECO:0000313" key="2">
    <source>
        <dbReference type="EMBL" id="ORX93989.1"/>
    </source>
</evidence>
<dbReference type="InParanoid" id="A0A1Y1Y7Q1"/>
<dbReference type="GO" id="GO:0051256">
    <property type="term" value="P:mitotic spindle midzone assembly"/>
    <property type="evidence" value="ECO:0007669"/>
    <property type="project" value="TreeGrafter"/>
</dbReference>
<dbReference type="Gene3D" id="1.20.58.1520">
    <property type="match status" value="1"/>
</dbReference>
<sequence>MELFQSRVDQLTRIWIDLGLIKSSTKERPEWTRLKLKPALDVLDNLIRTEDFQRQLLAAKLVDVKASIEGKCCLLGRNADLYIGHEYASYKAMCSSYLQLCETDEALGQEVYHNKAFLQHHYELLKALAMELRIPEKIPALRLEDYSNATVILCRTLVQELRQIKEDRVKTFNIAVGNLYEVWETLRFPPTDPIEEQLVALFTNTQSSTEISVLEEHNWYSSELQDPLNLTIESLELLKLKQLQYCVDFNERKQHRERIASYILRLYNDLEVPTSEQKTFKRGFDEETISEMVQELNHLRQSLLASLDSIIEEYRSKLFELWEKCQVNQDERDRTIERILEGADKVERGEILQVELAKLSQMYDKGLKIFETMKERKELIQKMIDFERTASDPKRLFRSSFQLNEEERWRKTAYPNLLKFEEQLIEAIMIYESEENVPFMHNGARYLETLQQEIADRPVNLSVFGFVNGQATKPRSAANSASSSLNNSPFSSIRIPLECVENDRDTSNKYKRQGDSIESTLNVRTT</sequence>
<gene>
    <name evidence="2" type="ORF">K493DRAFT_408158</name>
</gene>
<dbReference type="Pfam" id="PF03999">
    <property type="entry name" value="MAP65_ASE1"/>
    <property type="match status" value="1"/>
</dbReference>
<dbReference type="GO" id="GO:0005737">
    <property type="term" value="C:cytoplasm"/>
    <property type="evidence" value="ECO:0007669"/>
    <property type="project" value="TreeGrafter"/>
</dbReference>
<dbReference type="AlphaFoldDB" id="A0A1Y1Y7Q1"/>